<dbReference type="InterPro" id="IPR002347">
    <property type="entry name" value="SDR_fam"/>
</dbReference>
<dbReference type="EMBL" id="JAVRBK010000004">
    <property type="protein sequence ID" value="KAK5644592.1"/>
    <property type="molecule type" value="Genomic_DNA"/>
</dbReference>
<dbReference type="GO" id="GO:0016491">
    <property type="term" value="F:oxidoreductase activity"/>
    <property type="evidence" value="ECO:0007669"/>
    <property type="project" value="UniProtKB-KW"/>
</dbReference>
<dbReference type="InterPro" id="IPR036291">
    <property type="entry name" value="NAD(P)-bd_dom_sf"/>
</dbReference>
<gene>
    <name evidence="2" type="ORF">RI129_005892</name>
</gene>
<evidence type="ECO:0000313" key="2">
    <source>
        <dbReference type="EMBL" id="KAK5644592.1"/>
    </source>
</evidence>
<dbReference type="PANTHER" id="PTHR43157">
    <property type="entry name" value="PHOSPHATIDYLINOSITOL-GLYCAN BIOSYNTHESIS CLASS F PROTEIN-RELATED"/>
    <property type="match status" value="1"/>
</dbReference>
<reference evidence="2 3" key="1">
    <citation type="journal article" date="2024" name="Insects">
        <title>An Improved Chromosome-Level Genome Assembly of the Firefly Pyrocoelia pectoralis.</title>
        <authorList>
            <person name="Fu X."/>
            <person name="Meyer-Rochow V.B."/>
            <person name="Ballantyne L."/>
            <person name="Zhu X."/>
        </authorList>
    </citation>
    <scope>NUCLEOTIDE SEQUENCE [LARGE SCALE GENOMIC DNA]</scope>
    <source>
        <tissue evidence="2">Whole body</tissue>
    </source>
</reference>
<protein>
    <recommendedName>
        <fullName evidence="4">Retinol dehydrogenase 14</fullName>
    </recommendedName>
</protein>
<name>A0AAN7VBI4_9COLE</name>
<keyword evidence="3" id="KW-1185">Reference proteome</keyword>
<dbReference type="SUPFAM" id="SSF51735">
    <property type="entry name" value="NAD(P)-binding Rossmann-fold domains"/>
    <property type="match status" value="1"/>
</dbReference>
<proteinExistence type="predicted"/>
<evidence type="ECO:0008006" key="4">
    <source>
        <dbReference type="Google" id="ProtNLM"/>
    </source>
</evidence>
<evidence type="ECO:0000256" key="1">
    <source>
        <dbReference type="ARBA" id="ARBA00023002"/>
    </source>
</evidence>
<accession>A0AAN7VBI4</accession>
<evidence type="ECO:0000313" key="3">
    <source>
        <dbReference type="Proteomes" id="UP001329430"/>
    </source>
</evidence>
<sequence>MESKTIIITGANAGIGKETALSLAKTGARIIMACRNMETGKICKDEIVNITGNTNVVIKKIDLSSFQSIRSFAEDIKQHEKSLDILIHNAGVWLKRHLKTDDNLDMTMKTNHFGPFLLTHLLIDLLKKSSPSRIIILSSVSHFVGRLHFDESQNYIPPCTGYLNYFNSKFANICFANELANRLKSFNITVNSVHPGLIKTEIWNSLPPPFSWPLILVSKLFFKTPQEGCQTTVYLATSNEVENVSGKYFVNCKQSYVSKRTRSVAYNKKFWDISIQTVHLKETDPKI</sequence>
<keyword evidence="1" id="KW-0560">Oxidoreductase</keyword>
<dbReference type="AlphaFoldDB" id="A0AAN7VBI4"/>
<dbReference type="Proteomes" id="UP001329430">
    <property type="component" value="Chromosome 4"/>
</dbReference>
<dbReference type="Gene3D" id="3.40.50.720">
    <property type="entry name" value="NAD(P)-binding Rossmann-like Domain"/>
    <property type="match status" value="1"/>
</dbReference>
<organism evidence="2 3">
    <name type="scientific">Pyrocoelia pectoralis</name>
    <dbReference type="NCBI Taxonomy" id="417401"/>
    <lineage>
        <taxon>Eukaryota</taxon>
        <taxon>Metazoa</taxon>
        <taxon>Ecdysozoa</taxon>
        <taxon>Arthropoda</taxon>
        <taxon>Hexapoda</taxon>
        <taxon>Insecta</taxon>
        <taxon>Pterygota</taxon>
        <taxon>Neoptera</taxon>
        <taxon>Endopterygota</taxon>
        <taxon>Coleoptera</taxon>
        <taxon>Polyphaga</taxon>
        <taxon>Elateriformia</taxon>
        <taxon>Elateroidea</taxon>
        <taxon>Lampyridae</taxon>
        <taxon>Lampyrinae</taxon>
        <taxon>Pyrocoelia</taxon>
    </lineage>
</organism>
<dbReference type="PRINTS" id="PR00081">
    <property type="entry name" value="GDHRDH"/>
</dbReference>
<dbReference type="PANTHER" id="PTHR43157:SF66">
    <property type="entry name" value="WW DOMAIN-CONTAINING OXIDOREDUCTASE-LIKE PROTEIN"/>
    <property type="match status" value="1"/>
</dbReference>
<dbReference type="Pfam" id="PF00106">
    <property type="entry name" value="adh_short"/>
    <property type="match status" value="1"/>
</dbReference>
<comment type="caution">
    <text evidence="2">The sequence shown here is derived from an EMBL/GenBank/DDBJ whole genome shotgun (WGS) entry which is preliminary data.</text>
</comment>